<dbReference type="RefSeq" id="WP_012374892.1">
    <property type="nucleotide sequence ID" value="NC_010571.1"/>
</dbReference>
<dbReference type="Pfam" id="PF00116">
    <property type="entry name" value="COX2"/>
    <property type="match status" value="1"/>
</dbReference>
<dbReference type="PROSITE" id="PS51007">
    <property type="entry name" value="CYTC"/>
    <property type="match status" value="1"/>
</dbReference>
<feature type="domain" description="Cytochrome oxidase subunit II copper A binding" evidence="20">
    <location>
        <begin position="145"/>
        <end position="263"/>
    </location>
</feature>
<keyword evidence="12 18" id="KW-0408">Iron</keyword>
<keyword evidence="10" id="KW-0249">Electron transport</keyword>
<dbReference type="InterPro" id="IPR034236">
    <property type="entry name" value="CuRO_CcO_Caa3_II"/>
</dbReference>
<keyword evidence="8 18" id="KW-0479">Metal-binding</keyword>
<evidence type="ECO:0000256" key="16">
    <source>
        <dbReference type="ARBA" id="ARBA00031389"/>
    </source>
</evidence>
<keyword evidence="7 19" id="KW-0812">Transmembrane</keyword>
<dbReference type="InterPro" id="IPR008972">
    <property type="entry name" value="Cupredoxin"/>
</dbReference>
<evidence type="ECO:0000256" key="13">
    <source>
        <dbReference type="ARBA" id="ARBA00023008"/>
    </source>
</evidence>
<comment type="subcellular location">
    <subcellularLocation>
        <location evidence="1">Membrane</location>
        <topology evidence="1">Multi-pass membrane protein</topology>
    </subcellularLocation>
</comment>
<evidence type="ECO:0000256" key="6">
    <source>
        <dbReference type="ARBA" id="ARBA00022660"/>
    </source>
</evidence>
<dbReference type="Proteomes" id="UP000007013">
    <property type="component" value="Chromosome"/>
</dbReference>
<dbReference type="NCBIfam" id="TIGR02866">
    <property type="entry name" value="CoxB"/>
    <property type="match status" value="1"/>
</dbReference>
<dbReference type="GO" id="GO:0042773">
    <property type="term" value="P:ATP synthesis coupled electron transport"/>
    <property type="evidence" value="ECO:0007669"/>
    <property type="project" value="TreeGrafter"/>
</dbReference>
<dbReference type="HOGENOM" id="CLU_036876_1_1_0"/>
<keyword evidence="13" id="KW-0186">Copper</keyword>
<keyword evidence="5 18" id="KW-0349">Heme</keyword>
<evidence type="ECO:0000256" key="7">
    <source>
        <dbReference type="ARBA" id="ARBA00022692"/>
    </source>
</evidence>
<evidence type="ECO:0000256" key="19">
    <source>
        <dbReference type="SAM" id="Phobius"/>
    </source>
</evidence>
<evidence type="ECO:0000256" key="2">
    <source>
        <dbReference type="ARBA" id="ARBA00007866"/>
    </source>
</evidence>
<evidence type="ECO:0000256" key="5">
    <source>
        <dbReference type="ARBA" id="ARBA00022617"/>
    </source>
</evidence>
<dbReference type="OrthoDB" id="9781261at2"/>
<dbReference type="KEGG" id="ote:Oter_2072"/>
<evidence type="ECO:0000313" key="23">
    <source>
        <dbReference type="EMBL" id="ACB75355.1"/>
    </source>
</evidence>
<dbReference type="PROSITE" id="PS00078">
    <property type="entry name" value="COX2"/>
    <property type="match status" value="1"/>
</dbReference>
<evidence type="ECO:0000256" key="10">
    <source>
        <dbReference type="ARBA" id="ARBA00022982"/>
    </source>
</evidence>
<evidence type="ECO:0000256" key="14">
    <source>
        <dbReference type="ARBA" id="ARBA00023136"/>
    </source>
</evidence>
<sequence length="425" mass="47310">MRSFSLPTETPWRSRLTRWLRSGLALGALALLPGCDLKFWRMDGPMSAVHADGPVARAQAEVFHVTVWVVLVIFVLVGSTLAYAILKFRARNAADEHAAPPPQSHGNPLIELSLIGASVLALVVIAVPTLKGIWYTHDVPAEEKADAYPITAQGYQWWFRFEYPNEQIPNVGSLVTSNELVIPAGRPVRIDLRGMDVIHSFWVPRLAGKVDMIPNRANFLWLKADEPGYFWGQCAEYCGDSHAVMRFRVIALGPREFNEWLEQQIAPARVVPAAAPANAGEPAKAQFASYKTDWKRNEPGYSEEFDLKPLESWRAQQFPAHDEDPALIAKGRQLFQSKTCFSCHSVRGHFVGGSAAYPDLTHLGSRTTIAAGLLQNTPEQLARWLAHPNVVKPGNRMWTEGYQKNNIQLTPDDVTALVAYLQSLK</sequence>
<comment type="function">
    <text evidence="15">Subunits I and II form the functional core of the enzyme complex. Electrons originating in cytochrome c are transferred via heme a and Cu(A) to the binuclear center formed by heme a3 and Cu(B).</text>
</comment>
<dbReference type="Pfam" id="PF00034">
    <property type="entry name" value="Cytochrom_C"/>
    <property type="match status" value="1"/>
</dbReference>
<evidence type="ECO:0000259" key="20">
    <source>
        <dbReference type="PROSITE" id="PS50857"/>
    </source>
</evidence>
<dbReference type="Gene3D" id="2.60.40.420">
    <property type="entry name" value="Cupredoxins - blue copper proteins"/>
    <property type="match status" value="1"/>
</dbReference>
<dbReference type="Gene3D" id="1.10.760.10">
    <property type="entry name" value="Cytochrome c-like domain"/>
    <property type="match status" value="1"/>
</dbReference>
<evidence type="ECO:0000256" key="18">
    <source>
        <dbReference type="PROSITE-ProRule" id="PRU00433"/>
    </source>
</evidence>
<evidence type="ECO:0000256" key="11">
    <source>
        <dbReference type="ARBA" id="ARBA00022989"/>
    </source>
</evidence>
<dbReference type="GO" id="GO:0016491">
    <property type="term" value="F:oxidoreductase activity"/>
    <property type="evidence" value="ECO:0007669"/>
    <property type="project" value="InterPro"/>
</dbReference>
<dbReference type="eggNOG" id="COG3474">
    <property type="taxonomic scope" value="Bacteria"/>
</dbReference>
<feature type="transmembrane region" description="Helical" evidence="19">
    <location>
        <begin position="67"/>
        <end position="88"/>
    </location>
</feature>
<dbReference type="GO" id="GO:0004129">
    <property type="term" value="F:cytochrome-c oxidase activity"/>
    <property type="evidence" value="ECO:0007669"/>
    <property type="project" value="UniProtKB-EC"/>
</dbReference>
<dbReference type="PRINTS" id="PR01166">
    <property type="entry name" value="CYCOXIDASEII"/>
</dbReference>
<evidence type="ECO:0000256" key="9">
    <source>
        <dbReference type="ARBA" id="ARBA00022967"/>
    </source>
</evidence>
<dbReference type="SUPFAM" id="SSF49503">
    <property type="entry name" value="Cupredoxins"/>
    <property type="match status" value="1"/>
</dbReference>
<dbReference type="EC" id="7.1.1.9" evidence="3"/>
<dbReference type="GO" id="GO:0016020">
    <property type="term" value="C:membrane"/>
    <property type="evidence" value="ECO:0007669"/>
    <property type="project" value="UniProtKB-SubCell"/>
</dbReference>
<dbReference type="InterPro" id="IPR014222">
    <property type="entry name" value="Cyt_c_oxidase_su2"/>
</dbReference>
<evidence type="ECO:0000313" key="24">
    <source>
        <dbReference type="Proteomes" id="UP000007013"/>
    </source>
</evidence>
<dbReference type="PANTHER" id="PTHR22888:SF9">
    <property type="entry name" value="CYTOCHROME C OXIDASE SUBUNIT 2"/>
    <property type="match status" value="1"/>
</dbReference>
<dbReference type="PANTHER" id="PTHR22888">
    <property type="entry name" value="CYTOCHROME C OXIDASE, SUBUNIT II"/>
    <property type="match status" value="1"/>
</dbReference>
<evidence type="ECO:0000256" key="15">
    <source>
        <dbReference type="ARBA" id="ARBA00024688"/>
    </source>
</evidence>
<dbReference type="Gene3D" id="1.10.287.90">
    <property type="match status" value="1"/>
</dbReference>
<evidence type="ECO:0000256" key="12">
    <source>
        <dbReference type="ARBA" id="ARBA00023004"/>
    </source>
</evidence>
<evidence type="ECO:0000259" key="22">
    <source>
        <dbReference type="PROSITE" id="PS51007"/>
    </source>
</evidence>
<dbReference type="InterPro" id="IPR036257">
    <property type="entry name" value="Cyt_c_oxidase_su2_TM_sf"/>
</dbReference>
<proteinExistence type="inferred from homology"/>
<evidence type="ECO:0000256" key="4">
    <source>
        <dbReference type="ARBA" id="ARBA00022448"/>
    </source>
</evidence>
<accession>B1ZMS7</accession>
<keyword evidence="24" id="KW-1185">Reference proteome</keyword>
<keyword evidence="14 19" id="KW-0472">Membrane</keyword>
<keyword evidence="6" id="KW-0679">Respiratory chain</keyword>
<dbReference type="SUPFAM" id="SSF46626">
    <property type="entry name" value="Cytochrome c"/>
    <property type="match status" value="1"/>
</dbReference>
<reference evidence="23 24" key="1">
    <citation type="journal article" date="2011" name="J. Bacteriol.">
        <title>Genome sequence of the verrucomicrobium Opitutus terrae PB90-1, an abundant inhabitant of rice paddy soil ecosystems.</title>
        <authorList>
            <person name="van Passel M.W."/>
            <person name="Kant R."/>
            <person name="Palva A."/>
            <person name="Copeland A."/>
            <person name="Lucas S."/>
            <person name="Lapidus A."/>
            <person name="Glavina del Rio T."/>
            <person name="Pitluck S."/>
            <person name="Goltsman E."/>
            <person name="Clum A."/>
            <person name="Sun H."/>
            <person name="Schmutz J."/>
            <person name="Larimer F.W."/>
            <person name="Land M.L."/>
            <person name="Hauser L."/>
            <person name="Kyrpides N."/>
            <person name="Mikhailova N."/>
            <person name="Richardson P.P."/>
            <person name="Janssen P.H."/>
            <person name="de Vos W.M."/>
            <person name="Smidt H."/>
        </authorList>
    </citation>
    <scope>NUCLEOTIDE SEQUENCE [LARGE SCALE GENOMIC DNA]</scope>
    <source>
        <strain evidence="24">DSM 11246 / JCM 15787 / PB90-1</strain>
    </source>
</reference>
<dbReference type="GO" id="GO:0005507">
    <property type="term" value="F:copper ion binding"/>
    <property type="evidence" value="ECO:0007669"/>
    <property type="project" value="InterPro"/>
</dbReference>
<comment type="similarity">
    <text evidence="2">Belongs to the cytochrome c oxidase subunit 2 family.</text>
</comment>
<dbReference type="PROSITE" id="PS50999">
    <property type="entry name" value="COX2_TM"/>
    <property type="match status" value="1"/>
</dbReference>
<feature type="domain" description="Cytochrome c" evidence="22">
    <location>
        <begin position="326"/>
        <end position="425"/>
    </location>
</feature>
<feature type="transmembrane region" description="Helical" evidence="19">
    <location>
        <begin position="109"/>
        <end position="130"/>
    </location>
</feature>
<evidence type="ECO:0000256" key="1">
    <source>
        <dbReference type="ARBA" id="ARBA00004141"/>
    </source>
</evidence>
<dbReference type="InterPro" id="IPR045187">
    <property type="entry name" value="CcO_II"/>
</dbReference>
<dbReference type="InterPro" id="IPR009056">
    <property type="entry name" value="Cyt_c-like_dom"/>
</dbReference>
<keyword evidence="4" id="KW-0813">Transport</keyword>
<dbReference type="AlphaFoldDB" id="B1ZMS7"/>
<dbReference type="CDD" id="cd04213">
    <property type="entry name" value="CuRO_CcO_Caa3_II"/>
    <property type="match status" value="1"/>
</dbReference>
<gene>
    <name evidence="23" type="ordered locus">Oter_2072</name>
</gene>
<protein>
    <recommendedName>
        <fullName evidence="3">cytochrome-c oxidase</fullName>
        <ecNumber evidence="3">7.1.1.9</ecNumber>
    </recommendedName>
    <alternativeName>
        <fullName evidence="17">Cytochrome aa3 subunit 2</fullName>
    </alternativeName>
    <alternativeName>
        <fullName evidence="16">Cytochrome c oxidase polypeptide II</fullName>
    </alternativeName>
</protein>
<dbReference type="GO" id="GO:0020037">
    <property type="term" value="F:heme binding"/>
    <property type="evidence" value="ECO:0007669"/>
    <property type="project" value="InterPro"/>
</dbReference>
<dbReference type="InterPro" id="IPR002429">
    <property type="entry name" value="CcO_II-like_C"/>
</dbReference>
<organism evidence="23 24">
    <name type="scientific">Opitutus terrae (strain DSM 11246 / JCM 15787 / PB90-1)</name>
    <dbReference type="NCBI Taxonomy" id="452637"/>
    <lineage>
        <taxon>Bacteria</taxon>
        <taxon>Pseudomonadati</taxon>
        <taxon>Verrucomicrobiota</taxon>
        <taxon>Opitutia</taxon>
        <taxon>Opitutales</taxon>
        <taxon>Opitutaceae</taxon>
        <taxon>Opitutus</taxon>
    </lineage>
</organism>
<dbReference type="InterPro" id="IPR036909">
    <property type="entry name" value="Cyt_c-like_dom_sf"/>
</dbReference>
<feature type="domain" description="Cytochrome oxidase subunit II transmembrane region profile" evidence="21">
    <location>
        <begin position="37"/>
        <end position="140"/>
    </location>
</feature>
<evidence type="ECO:0000256" key="17">
    <source>
        <dbReference type="ARBA" id="ARBA00031399"/>
    </source>
</evidence>
<dbReference type="PROSITE" id="PS50857">
    <property type="entry name" value="COX2_CUA"/>
    <property type="match status" value="1"/>
</dbReference>
<dbReference type="SUPFAM" id="SSF81464">
    <property type="entry name" value="Cytochrome c oxidase subunit II-like, transmembrane region"/>
    <property type="match status" value="1"/>
</dbReference>
<dbReference type="eggNOG" id="COG1622">
    <property type="taxonomic scope" value="Bacteria"/>
</dbReference>
<keyword evidence="9" id="KW-1278">Translocase</keyword>
<evidence type="ECO:0000259" key="21">
    <source>
        <dbReference type="PROSITE" id="PS50999"/>
    </source>
</evidence>
<dbReference type="STRING" id="452637.Oter_2072"/>
<name>B1ZMS7_OPITP</name>
<evidence type="ECO:0000256" key="8">
    <source>
        <dbReference type="ARBA" id="ARBA00022723"/>
    </source>
</evidence>
<dbReference type="InterPro" id="IPR011759">
    <property type="entry name" value="Cyt_c_oxidase_su2_TM_dom"/>
</dbReference>
<dbReference type="InterPro" id="IPR001505">
    <property type="entry name" value="Copper_CuA"/>
</dbReference>
<dbReference type="EMBL" id="CP001032">
    <property type="protein sequence ID" value="ACB75355.1"/>
    <property type="molecule type" value="Genomic_DNA"/>
</dbReference>
<evidence type="ECO:0000256" key="3">
    <source>
        <dbReference type="ARBA" id="ARBA00012949"/>
    </source>
</evidence>
<keyword evidence="11 19" id="KW-1133">Transmembrane helix</keyword>